<dbReference type="CDD" id="cd00845">
    <property type="entry name" value="MPP_UshA_N_like"/>
    <property type="match status" value="1"/>
</dbReference>
<dbReference type="PANTHER" id="PTHR11575">
    <property type="entry name" value="5'-NUCLEOTIDASE-RELATED"/>
    <property type="match status" value="1"/>
</dbReference>
<dbReference type="OrthoDB" id="9800780at2"/>
<evidence type="ECO:0000256" key="3">
    <source>
        <dbReference type="SAM" id="SignalP"/>
    </source>
</evidence>
<feature type="region of interest" description="Disordered" evidence="2">
    <location>
        <begin position="1256"/>
        <end position="1276"/>
    </location>
</feature>
<protein>
    <submittedName>
        <fullName evidence="6">Putative 5'-nucleotidase</fullName>
        <ecNumber evidence="6">3.1.3.5</ecNumber>
        <ecNumber evidence="6">3.1.4.16</ecNumber>
    </submittedName>
</protein>
<dbReference type="GO" id="GO:0008768">
    <property type="term" value="F:UDP-sugar diphosphatase activity"/>
    <property type="evidence" value="ECO:0007669"/>
    <property type="project" value="TreeGrafter"/>
</dbReference>
<accession>A0A2U3KKE1</accession>
<dbReference type="Gene3D" id="3.60.21.10">
    <property type="match status" value="2"/>
</dbReference>
<dbReference type="SUPFAM" id="SSF55816">
    <property type="entry name" value="5'-nucleotidase (syn. UDP-sugar hydrolase), C-terminal domain"/>
    <property type="match status" value="2"/>
</dbReference>
<dbReference type="EC" id="3.1.4.16" evidence="6"/>
<feature type="compositionally biased region" description="Polar residues" evidence="2">
    <location>
        <begin position="1264"/>
        <end position="1276"/>
    </location>
</feature>
<dbReference type="Pfam" id="PF00149">
    <property type="entry name" value="Metallophos"/>
    <property type="match status" value="2"/>
</dbReference>
<dbReference type="InterPro" id="IPR036907">
    <property type="entry name" value="5'-Nucleotdase_C_sf"/>
</dbReference>
<dbReference type="InterPro" id="IPR006146">
    <property type="entry name" value="5'-Nucleotdase_CS"/>
</dbReference>
<dbReference type="PROSITE" id="PS00786">
    <property type="entry name" value="5_NUCLEOTIDASE_2"/>
    <property type="match status" value="2"/>
</dbReference>
<dbReference type="SUPFAM" id="SSF56300">
    <property type="entry name" value="Metallo-dependent phosphatases"/>
    <property type="match status" value="2"/>
</dbReference>
<dbReference type="GO" id="GO:0008663">
    <property type="term" value="F:2',3'-cyclic-nucleotide 2'-phosphodiesterase activity"/>
    <property type="evidence" value="ECO:0007669"/>
    <property type="project" value="UniProtKB-EC"/>
</dbReference>
<dbReference type="Pfam" id="PF02872">
    <property type="entry name" value="5_nucleotid_C"/>
    <property type="match status" value="2"/>
</dbReference>
<evidence type="ECO:0000256" key="2">
    <source>
        <dbReference type="SAM" id="MobiDB-lite"/>
    </source>
</evidence>
<dbReference type="GO" id="GO:0030288">
    <property type="term" value="C:outer membrane-bounded periplasmic space"/>
    <property type="evidence" value="ECO:0007669"/>
    <property type="project" value="TreeGrafter"/>
</dbReference>
<evidence type="ECO:0000313" key="6">
    <source>
        <dbReference type="EMBL" id="SPF40139.1"/>
    </source>
</evidence>
<dbReference type="AlphaFoldDB" id="A0A2U3KKE1"/>
<name>A0A2U3KKE1_9FIRM</name>
<dbReference type="EC" id="3.1.3.5" evidence="6"/>
<sequence>MRKKVQQRILNITVTSMLLLSSVFPVAVFADQVNATPSINPPVSTSASTPASNTIPQALTSNSSATLATPTTNPFTVALLGTSDIHGQMMGWDYFQKKASTGMTRLATLVAQERAKYPNNVLVDAGDEIQGTPLVYYYDTIDKSWVGSTTNLYPMINAFNYMKYDTLVLGNHEFNFGLDVLKPLIAQAKALNMPYLSANTLDSTATASDPVTGDKPTWSDVKPYTIKNFTAPDGSTIKVAVLGLTTPDIPYWESPTHYTGLQWGDIVTEGTKWVHYLKDDPNGPQVNAVIAAIHSGEGVADPSTENPPNENEVLAFANANPEVDTILCGHTHVTLNQQEGTNKIWMVEPKNAASNLEEVVMNFTKNTAGKWTVDPTTETGTSLSASTSVPEDQGLVNLLQPAHQATLQYLQTSVGNTTAAFNADGQTIKDTALMDLVNKVQMHYGSAQLSVGAPFSPTAAIPKGTVNIADISSVYIYENYLYSLKVTGAQLKKYMEFSVGRYYQQYQPGDTSIKKNSSVPDYNLDVLQGANYTVDLTKKGLYDANGNSLAGGEPRIYNMTFNGQPVDDNTLYTLALNDYRFNGGGGFLAAAGIVPQTTAENAPGYITYDSRVALGQDGQVRSLMMKYFQDVAAGKITGDGVTGTSVTPTCDNNWETVPRFYDLLEYTDVHGSIDNSPATKPQKNAALMSGLVNMERATYGDERTALLSGGDMMQGTPISNVLKGKPVIDWMNEIGFETMTVGNHEFDWGNDVLDQNLKNSSFPFLVANMKMKDGDTDPSATKLLSDAKPYTILNKDGLKIGVIGVITPDTANIVMPSIVGHYTFDDPATIINALVPKVKAAGADIVIVVAHIGDQSNSFPSTGQQPTTEPFGNDPQNLAYMTHQLHGVTAVFGGHSHTYNYDLLTDADGNKIPAVIGAYNAYGAGDIKLALDANNKIVAAIPTFLDLYNRLNSSVTPDPAAQAIVDAANAQIGPVFTQVIGQAAVDLTRTTASSGYEDSNLGDWAADITAKVANTDFGFQNAGGIRCDLPKGPITVGDIWTLMPFDNDVDTANMTGTQIKSLLDYLVTSPKGIGHISGLHFVYNKSQPTGSKIVSLTKADGSPLVPDQVYTVAGPDFVLTGGDTYPFPTLSTNLQDSHVLVRDAMLNDIKARGTLNYQPDGRIQEGTGSTSGAASIPVGTVVFSNGQALDLNYANNPAYLQEVTQDVVASSAIYIISFDGSVVNNKTGAKLNASEILTLFPAVTYKDAKGKTRKFNAGNGPEVSANNNGVQSLNAS</sequence>
<keyword evidence="6" id="KW-0378">Hydrolase</keyword>
<evidence type="ECO:0000256" key="1">
    <source>
        <dbReference type="ARBA" id="ARBA00022729"/>
    </source>
</evidence>
<organism evidence="6 7">
    <name type="scientific">Candidatus Desulfosporosinus infrequens</name>
    <dbReference type="NCBI Taxonomy" id="2043169"/>
    <lineage>
        <taxon>Bacteria</taxon>
        <taxon>Bacillati</taxon>
        <taxon>Bacillota</taxon>
        <taxon>Clostridia</taxon>
        <taxon>Eubacteriales</taxon>
        <taxon>Desulfitobacteriaceae</taxon>
        <taxon>Desulfosporosinus</taxon>
    </lineage>
</organism>
<dbReference type="GO" id="GO:0009166">
    <property type="term" value="P:nucleotide catabolic process"/>
    <property type="evidence" value="ECO:0007669"/>
    <property type="project" value="InterPro"/>
</dbReference>
<feature type="signal peptide" evidence="3">
    <location>
        <begin position="1"/>
        <end position="30"/>
    </location>
</feature>
<dbReference type="GO" id="GO:0046872">
    <property type="term" value="F:metal ion binding"/>
    <property type="evidence" value="ECO:0007669"/>
    <property type="project" value="InterPro"/>
</dbReference>
<feature type="domain" description="Calcineurin-like phosphoesterase" evidence="4">
    <location>
        <begin position="701"/>
        <end position="899"/>
    </location>
</feature>
<feature type="domain" description="5'-Nucleotidase C-terminal" evidence="5">
    <location>
        <begin position="979"/>
        <end position="1126"/>
    </location>
</feature>
<dbReference type="PRINTS" id="PR01607">
    <property type="entry name" value="APYRASEFAMLY"/>
</dbReference>
<dbReference type="InterPro" id="IPR004843">
    <property type="entry name" value="Calcineurin-like_PHP"/>
</dbReference>
<reference evidence="7" key="1">
    <citation type="submission" date="2018-02" db="EMBL/GenBank/DDBJ databases">
        <authorList>
            <person name="Hausmann B."/>
        </authorList>
    </citation>
    <scope>NUCLEOTIDE SEQUENCE [LARGE SCALE GENOMIC DNA]</scope>
    <source>
        <strain evidence="7">Peat soil MAG SbF1</strain>
    </source>
</reference>
<evidence type="ECO:0000313" key="7">
    <source>
        <dbReference type="Proteomes" id="UP000238916"/>
    </source>
</evidence>
<keyword evidence="1 3" id="KW-0732">Signal</keyword>
<dbReference type="Proteomes" id="UP000238916">
    <property type="component" value="Unassembled WGS sequence"/>
</dbReference>
<dbReference type="PANTHER" id="PTHR11575:SF24">
    <property type="entry name" value="5'-NUCLEOTIDASE"/>
    <property type="match status" value="1"/>
</dbReference>
<dbReference type="GO" id="GO:0000166">
    <property type="term" value="F:nucleotide binding"/>
    <property type="evidence" value="ECO:0007669"/>
    <property type="project" value="InterPro"/>
</dbReference>
<evidence type="ECO:0000259" key="5">
    <source>
        <dbReference type="Pfam" id="PF02872"/>
    </source>
</evidence>
<dbReference type="EMBL" id="OMOF01000133">
    <property type="protein sequence ID" value="SPF40139.1"/>
    <property type="molecule type" value="Genomic_DNA"/>
</dbReference>
<dbReference type="InterPro" id="IPR006179">
    <property type="entry name" value="5_nucleotidase/apyrase"/>
</dbReference>
<feature type="domain" description="Calcineurin-like phosphoesterase" evidence="4">
    <location>
        <begin position="80"/>
        <end position="333"/>
    </location>
</feature>
<feature type="domain" description="5'-Nucleotidase C-terminal" evidence="5">
    <location>
        <begin position="414"/>
        <end position="589"/>
    </location>
</feature>
<evidence type="ECO:0000259" key="4">
    <source>
        <dbReference type="Pfam" id="PF00149"/>
    </source>
</evidence>
<dbReference type="GO" id="GO:0008253">
    <property type="term" value="F:5'-nucleotidase activity"/>
    <property type="evidence" value="ECO:0007669"/>
    <property type="project" value="UniProtKB-EC"/>
</dbReference>
<dbReference type="InterPro" id="IPR008334">
    <property type="entry name" value="5'-Nucleotdase_C"/>
</dbReference>
<proteinExistence type="predicted"/>
<dbReference type="InterPro" id="IPR029052">
    <property type="entry name" value="Metallo-depent_PP-like"/>
</dbReference>
<gene>
    <name evidence="6" type="ORF">SBF1_2180002</name>
</gene>
<dbReference type="Gene3D" id="3.90.780.10">
    <property type="entry name" value="5'-Nucleotidase, C-terminal domain"/>
    <property type="match status" value="2"/>
</dbReference>
<feature type="chain" id="PRO_5015782061" evidence="3">
    <location>
        <begin position="31"/>
        <end position="1276"/>
    </location>
</feature>